<dbReference type="AlphaFoldDB" id="A0A1E3ARL5"/>
<feature type="transmembrane region" description="Helical" evidence="1">
    <location>
        <begin position="146"/>
        <end position="170"/>
    </location>
</feature>
<dbReference type="GeneID" id="93300964"/>
<feature type="transmembrane region" description="Helical" evidence="1">
    <location>
        <begin position="92"/>
        <end position="120"/>
    </location>
</feature>
<keyword evidence="1" id="KW-0472">Membrane</keyword>
<feature type="transmembrane region" description="Helical" evidence="1">
    <location>
        <begin position="218"/>
        <end position="242"/>
    </location>
</feature>
<comment type="caution">
    <text evidence="2">The sequence shown here is derived from an EMBL/GenBank/DDBJ whole genome shotgun (WGS) entry which is preliminary data.</text>
</comment>
<evidence type="ECO:0000313" key="3">
    <source>
        <dbReference type="Proteomes" id="UP000095003"/>
    </source>
</evidence>
<dbReference type="PATRIC" id="fig|1432052.3.peg.2171"/>
<keyword evidence="1" id="KW-0812">Transmembrane</keyword>
<feature type="transmembrane region" description="Helical" evidence="1">
    <location>
        <begin position="177"/>
        <end position="198"/>
    </location>
</feature>
<dbReference type="Proteomes" id="UP000095003">
    <property type="component" value="Unassembled WGS sequence"/>
</dbReference>
<organism evidence="2 3">
    <name type="scientific">Eisenbergiella tayi</name>
    <dbReference type="NCBI Taxonomy" id="1432052"/>
    <lineage>
        <taxon>Bacteria</taxon>
        <taxon>Bacillati</taxon>
        <taxon>Bacillota</taxon>
        <taxon>Clostridia</taxon>
        <taxon>Lachnospirales</taxon>
        <taxon>Lachnospiraceae</taxon>
        <taxon>Eisenbergiella</taxon>
    </lineage>
</organism>
<name>A0A1E3ARL5_9FIRM</name>
<dbReference type="EMBL" id="MCGI01000002">
    <property type="protein sequence ID" value="ODM11367.1"/>
    <property type="molecule type" value="Genomic_DNA"/>
</dbReference>
<accession>A0A1E3ARL5</accession>
<reference evidence="2 3" key="1">
    <citation type="submission" date="2016-07" db="EMBL/GenBank/DDBJ databases">
        <title>Characterization of isolates of Eisenbergiella tayi derived from blood cultures, using whole genome sequencing.</title>
        <authorList>
            <person name="Burdz T."/>
            <person name="Wiebe D."/>
            <person name="Huynh C."/>
            <person name="Bernard K."/>
        </authorList>
    </citation>
    <scope>NUCLEOTIDE SEQUENCE [LARGE SCALE GENOMIC DNA]</scope>
    <source>
        <strain evidence="2 3">NML 120489</strain>
    </source>
</reference>
<gene>
    <name evidence="2" type="ORF">BEH84_01976</name>
</gene>
<proteinExistence type="predicted"/>
<evidence type="ECO:0000256" key="1">
    <source>
        <dbReference type="SAM" id="Phobius"/>
    </source>
</evidence>
<protein>
    <submittedName>
        <fullName evidence="2">ABC-2 family transporter protein</fullName>
    </submittedName>
</protein>
<sequence>MRNFILEGKKIARPVLFTTCLLTLLTCILSCTLYREYTIHFELDPWEIGTEFLSLLFPLFVTVPICWQLYYERRDRFLTYTLPRISRHRYLTAKWGACAAAAFSIIMIPYFVSALFALYVRAPQKLWPLPVGYAHVFLDLYAETPVLYALLLSIWKGLMGILTMTLGFVLALYGSNIFVILTGPFIYVILENFFWAVLGMPGLRFVTAFEPGSLSASAVHASSFAAGPVLMCIVMGAAAFYYQKVKKRSIYQV</sequence>
<keyword evidence="1" id="KW-1133">Transmembrane helix</keyword>
<evidence type="ECO:0000313" key="2">
    <source>
        <dbReference type="EMBL" id="ODM11367.1"/>
    </source>
</evidence>
<feature type="transmembrane region" description="Helical" evidence="1">
    <location>
        <begin position="54"/>
        <end position="71"/>
    </location>
</feature>
<dbReference type="RefSeq" id="WP_069156688.1">
    <property type="nucleotide sequence ID" value="NZ_MCGI01000002.1"/>
</dbReference>